<reference evidence="1" key="1">
    <citation type="submission" date="2023-07" db="EMBL/GenBank/DDBJ databases">
        <title>Sorghum-associated microbial communities from plants grown in Nebraska, USA.</title>
        <authorList>
            <person name="Schachtman D."/>
        </authorList>
    </citation>
    <scope>NUCLEOTIDE SEQUENCE</scope>
    <source>
        <strain evidence="1">2697</strain>
    </source>
</reference>
<proteinExistence type="predicted"/>
<dbReference type="Proteomes" id="UP001246858">
    <property type="component" value="Unassembled WGS sequence"/>
</dbReference>
<evidence type="ECO:0000313" key="2">
    <source>
        <dbReference type="Proteomes" id="UP001246858"/>
    </source>
</evidence>
<accession>A0ACC6KZ46</accession>
<gene>
    <name evidence="1" type="ORF">J2X78_003071</name>
</gene>
<evidence type="ECO:0000313" key="1">
    <source>
        <dbReference type="EMBL" id="MDR6784506.1"/>
    </source>
</evidence>
<keyword evidence="2" id="KW-1185">Reference proteome</keyword>
<dbReference type="EMBL" id="JAVDTF010000002">
    <property type="protein sequence ID" value="MDR6784506.1"/>
    <property type="molecule type" value="Genomic_DNA"/>
</dbReference>
<protein>
    <submittedName>
        <fullName evidence="1">Uncharacterized protein</fullName>
    </submittedName>
</protein>
<sequence length="527" mass="60418">MKKNIFMLLAFVLLMSSCKKFLEEYSRDLKYAETTDDLNRLMIGEAFLPSYSFGVSSQSTITTLNAESGLLAPWLHVMDDDSELSLADYVEPAEQTPRHMLSGFHNWAQAPNVNILKLIWEETFWRKVYKRIGALNAIIFEAENLAGKNPEDLTLKHIRGEAFFLRAYYYFVLQNIYGSPYRKSTAMTDEGVPLKISEKIQDEYFKRSNNESVYQQIISDLEQAAIFLQGYNPATKIRVGIATVKALQSRVYLYTEQYDKALEVTSDYDNLGYSLIDLNQYADNTNFTYRGSTESIFTMGPNSVPAVFLTDSTNTFNGNDNRASSFKVSNGLAEAYTTDDMRRTAFFRRTAKSKAWLPGKYRTFQTFNDPVQVSCIFSFRYAEILLNRAEAFAMIGSDAEARTEIQKLRIKRLRNASLAQLPQSNEALVLFIREERRRELCFEGHRWFDLRRYAVNSRYPLPSGFSIKHPNYTYDAQTKTYTPAGSYVLDSFAQDAAAWQVPIPDYAIDFNRGSLTNPVRPIRSVQP</sequence>
<comment type="caution">
    <text evidence="1">The sequence shown here is derived from an EMBL/GenBank/DDBJ whole genome shotgun (WGS) entry which is preliminary data.</text>
</comment>
<name>A0ACC6KZ46_9SPHI</name>
<organism evidence="1 2">
    <name type="scientific">Pedobacter africanus</name>
    <dbReference type="NCBI Taxonomy" id="151894"/>
    <lineage>
        <taxon>Bacteria</taxon>
        <taxon>Pseudomonadati</taxon>
        <taxon>Bacteroidota</taxon>
        <taxon>Sphingobacteriia</taxon>
        <taxon>Sphingobacteriales</taxon>
        <taxon>Sphingobacteriaceae</taxon>
        <taxon>Pedobacter</taxon>
    </lineage>
</organism>